<dbReference type="EMBL" id="MU004230">
    <property type="protein sequence ID" value="KAF2674989.1"/>
    <property type="molecule type" value="Genomic_DNA"/>
</dbReference>
<evidence type="ECO:0000313" key="2">
    <source>
        <dbReference type="Proteomes" id="UP000799302"/>
    </source>
</evidence>
<sequence length="187" mass="21675">MESYGANNLDARQFKYRKNDIRLLAIRYSIYGKYDIRLIASTILDLRQVRYLTYGKCFPVLYWHPLQDVYRSLNSSTSNMLTTGALLRRDLVILFYYPPIYPAQNQEANASAAQSIPCSHQNASHSKTLAQNFLHRTILTILIHVKKLGSKKSKQKQIFLIDSGQLLIEEWMIRKTGTNQAICWLMI</sequence>
<protein>
    <submittedName>
        <fullName evidence="1">Uncharacterized protein</fullName>
    </submittedName>
</protein>
<dbReference type="AlphaFoldDB" id="A0A6A6URN9"/>
<reference evidence="1" key="1">
    <citation type="journal article" date="2020" name="Stud. Mycol.">
        <title>101 Dothideomycetes genomes: a test case for predicting lifestyles and emergence of pathogens.</title>
        <authorList>
            <person name="Haridas S."/>
            <person name="Albert R."/>
            <person name="Binder M."/>
            <person name="Bloem J."/>
            <person name="Labutti K."/>
            <person name="Salamov A."/>
            <person name="Andreopoulos B."/>
            <person name="Baker S."/>
            <person name="Barry K."/>
            <person name="Bills G."/>
            <person name="Bluhm B."/>
            <person name="Cannon C."/>
            <person name="Castanera R."/>
            <person name="Culley D."/>
            <person name="Daum C."/>
            <person name="Ezra D."/>
            <person name="Gonzalez J."/>
            <person name="Henrissat B."/>
            <person name="Kuo A."/>
            <person name="Liang C."/>
            <person name="Lipzen A."/>
            <person name="Lutzoni F."/>
            <person name="Magnuson J."/>
            <person name="Mondo S."/>
            <person name="Nolan M."/>
            <person name="Ohm R."/>
            <person name="Pangilinan J."/>
            <person name="Park H.-J."/>
            <person name="Ramirez L."/>
            <person name="Alfaro M."/>
            <person name="Sun H."/>
            <person name="Tritt A."/>
            <person name="Yoshinaga Y."/>
            <person name="Zwiers L.-H."/>
            <person name="Turgeon B."/>
            <person name="Goodwin S."/>
            <person name="Spatafora J."/>
            <person name="Crous P."/>
            <person name="Grigoriev I."/>
        </authorList>
    </citation>
    <scope>NUCLEOTIDE SEQUENCE</scope>
    <source>
        <strain evidence="1">CBS 115976</strain>
    </source>
</reference>
<dbReference type="Proteomes" id="UP000799302">
    <property type="component" value="Unassembled WGS sequence"/>
</dbReference>
<gene>
    <name evidence="1" type="ORF">BT63DRAFT_25665</name>
</gene>
<keyword evidence="2" id="KW-1185">Reference proteome</keyword>
<organism evidence="1 2">
    <name type="scientific">Microthyrium microscopicum</name>
    <dbReference type="NCBI Taxonomy" id="703497"/>
    <lineage>
        <taxon>Eukaryota</taxon>
        <taxon>Fungi</taxon>
        <taxon>Dikarya</taxon>
        <taxon>Ascomycota</taxon>
        <taxon>Pezizomycotina</taxon>
        <taxon>Dothideomycetes</taxon>
        <taxon>Dothideomycetes incertae sedis</taxon>
        <taxon>Microthyriales</taxon>
        <taxon>Microthyriaceae</taxon>
        <taxon>Microthyrium</taxon>
    </lineage>
</organism>
<proteinExistence type="predicted"/>
<evidence type="ECO:0000313" key="1">
    <source>
        <dbReference type="EMBL" id="KAF2674989.1"/>
    </source>
</evidence>
<accession>A0A6A6URN9</accession>
<name>A0A6A6URN9_9PEZI</name>